<keyword evidence="4" id="KW-0479">Metal-binding</keyword>
<feature type="binding site" evidence="4">
    <location>
        <position position="229"/>
    </location>
    <ligand>
        <name>Fe cation</name>
        <dbReference type="ChEBI" id="CHEBI:24875"/>
    </ligand>
</feature>
<accession>A0A6J4KWI8</accession>
<dbReference type="InterPro" id="IPR026045">
    <property type="entry name" value="Ferric-bd"/>
</dbReference>
<dbReference type="PANTHER" id="PTHR30006">
    <property type="entry name" value="THIAMINE-BINDING PERIPLASMIC PROTEIN-RELATED"/>
    <property type="match status" value="1"/>
</dbReference>
<dbReference type="Pfam" id="PF13343">
    <property type="entry name" value="SBP_bac_6"/>
    <property type="match status" value="1"/>
</dbReference>
<keyword evidence="2" id="KW-0813">Transport</keyword>
<comment type="similarity">
    <text evidence="1">Belongs to the bacterial solute-binding protein 1 family.</text>
</comment>
<dbReference type="PANTHER" id="PTHR30006:SF15">
    <property type="entry name" value="IRON-UTILIZATION PERIPLASMIC PROTEIN"/>
    <property type="match status" value="1"/>
</dbReference>
<feature type="region of interest" description="Disordered" evidence="5">
    <location>
        <begin position="309"/>
        <end position="328"/>
    </location>
</feature>
<dbReference type="SUPFAM" id="SSF53850">
    <property type="entry name" value="Periplasmic binding protein-like II"/>
    <property type="match status" value="1"/>
</dbReference>
<dbReference type="GO" id="GO:0030288">
    <property type="term" value="C:outer membrane-bounded periplasmic space"/>
    <property type="evidence" value="ECO:0007669"/>
    <property type="project" value="TreeGrafter"/>
</dbReference>
<evidence type="ECO:0000256" key="6">
    <source>
        <dbReference type="SAM" id="SignalP"/>
    </source>
</evidence>
<dbReference type="AlphaFoldDB" id="A0A6J4KWI8"/>
<proteinExistence type="inferred from homology"/>
<dbReference type="GO" id="GO:0046872">
    <property type="term" value="F:metal ion binding"/>
    <property type="evidence" value="ECO:0007669"/>
    <property type="project" value="UniProtKB-KW"/>
</dbReference>
<feature type="signal peptide" evidence="6">
    <location>
        <begin position="1"/>
        <end position="20"/>
    </location>
</feature>
<dbReference type="Gene3D" id="3.40.190.10">
    <property type="entry name" value="Periplasmic binding protein-like II"/>
    <property type="match status" value="2"/>
</dbReference>
<keyword evidence="3 6" id="KW-0732">Signal</keyword>
<evidence type="ECO:0000256" key="2">
    <source>
        <dbReference type="ARBA" id="ARBA00022496"/>
    </source>
</evidence>
<evidence type="ECO:0000256" key="5">
    <source>
        <dbReference type="SAM" id="MobiDB-lite"/>
    </source>
</evidence>
<dbReference type="PROSITE" id="PS51257">
    <property type="entry name" value="PROKAR_LIPOPROTEIN"/>
    <property type="match status" value="1"/>
</dbReference>
<evidence type="ECO:0000256" key="1">
    <source>
        <dbReference type="ARBA" id="ARBA00008520"/>
    </source>
</evidence>
<dbReference type="CDD" id="cd13543">
    <property type="entry name" value="PBP2_Fbp"/>
    <property type="match status" value="1"/>
</dbReference>
<feature type="binding site" evidence="4">
    <location>
        <position position="93"/>
    </location>
    <ligand>
        <name>Fe cation</name>
        <dbReference type="ChEBI" id="CHEBI:24875"/>
    </ligand>
</feature>
<keyword evidence="2" id="KW-0406">Ion transport</keyword>
<dbReference type="PIRSF" id="PIRSF002825">
    <property type="entry name" value="CfbpA"/>
    <property type="match status" value="1"/>
</dbReference>
<keyword evidence="2" id="KW-0410">Iron transport</keyword>
<evidence type="ECO:0000256" key="4">
    <source>
        <dbReference type="PIRSR" id="PIRSR002825-1"/>
    </source>
</evidence>
<name>A0A6J4KWI8_9ACTN</name>
<feature type="compositionally biased region" description="Low complexity" evidence="5">
    <location>
        <begin position="309"/>
        <end position="320"/>
    </location>
</feature>
<organism evidence="7">
    <name type="scientific">uncultured Friedmanniella sp</name>
    <dbReference type="NCBI Taxonomy" id="335381"/>
    <lineage>
        <taxon>Bacteria</taxon>
        <taxon>Bacillati</taxon>
        <taxon>Actinomycetota</taxon>
        <taxon>Actinomycetes</taxon>
        <taxon>Propionibacteriales</taxon>
        <taxon>Nocardioidaceae</taxon>
        <taxon>Friedmanniella</taxon>
        <taxon>environmental samples</taxon>
    </lineage>
</organism>
<protein>
    <submittedName>
        <fullName evidence="7">Ferric iron ABC transporter, iron-binding protein</fullName>
    </submittedName>
</protein>
<feature type="chain" id="PRO_5038481122" evidence="6">
    <location>
        <begin position="21"/>
        <end position="342"/>
    </location>
</feature>
<reference evidence="7" key="1">
    <citation type="submission" date="2020-02" db="EMBL/GenBank/DDBJ databases">
        <authorList>
            <person name="Meier V. D."/>
        </authorList>
    </citation>
    <scope>NUCLEOTIDE SEQUENCE</scope>
    <source>
        <strain evidence="7">AVDCRST_MAG61</strain>
    </source>
</reference>
<keyword evidence="4" id="KW-0408">Iron</keyword>
<dbReference type="EMBL" id="CADCTT010000275">
    <property type="protein sequence ID" value="CAA9317553.1"/>
    <property type="molecule type" value="Genomic_DNA"/>
</dbReference>
<sequence>MKVGRLAVAAAAALSLLATACGGSGGGAAAAAEDPDALVVYNAQHESMTSVWAEAFTAETGIKVALRHGKDFELANQIRAEGDRSPAEVFLTENSPAMSLVEQAGMFAPVDPATLKQVPKKYSTSTGAWVGIAARSTVFVYNTKLAPGELPKSLTDLADPQWQGRWGVSPGGADFQAVVSAMLELKGEAATQEWLQAMKTNAKPYQGNNAILQAVNSGEIDGGVIYHYYWYRDQAKTKENSANTKLHFFGNQDPGAFVSVSGGGVLKTAKHADQAQQFLKFITGPSGQQALADSAEYEYTVGSKVPAHPSLKPLSELEPPTVNPSKLNGPKVVEMMTAAGLI</sequence>
<gene>
    <name evidence="7" type="ORF">AVDCRST_MAG61-2104</name>
</gene>
<feature type="binding site" evidence="4">
    <location>
        <position position="228"/>
    </location>
    <ligand>
        <name>Fe cation</name>
        <dbReference type="ChEBI" id="CHEBI:24875"/>
    </ligand>
</feature>
<evidence type="ECO:0000256" key="3">
    <source>
        <dbReference type="ARBA" id="ARBA00022729"/>
    </source>
</evidence>
<feature type="binding site" evidence="4">
    <location>
        <position position="45"/>
    </location>
    <ligand>
        <name>Fe cation</name>
        <dbReference type="ChEBI" id="CHEBI:24875"/>
    </ligand>
</feature>
<dbReference type="GO" id="GO:0006826">
    <property type="term" value="P:iron ion transport"/>
    <property type="evidence" value="ECO:0007669"/>
    <property type="project" value="UniProtKB-KW"/>
</dbReference>
<evidence type="ECO:0000313" key="7">
    <source>
        <dbReference type="EMBL" id="CAA9317553.1"/>
    </source>
</evidence>